<dbReference type="EC" id="3.5.1.44" evidence="27"/>
<dbReference type="GO" id="GO:0006508">
    <property type="term" value="P:proteolysis"/>
    <property type="evidence" value="ECO:0007669"/>
    <property type="project" value="UniProtKB-KW"/>
</dbReference>
<dbReference type="GO" id="GO:0005694">
    <property type="term" value="C:chromosome"/>
    <property type="evidence" value="ECO:0007669"/>
    <property type="project" value="UniProtKB-SubCell"/>
</dbReference>
<evidence type="ECO:0000256" key="23">
    <source>
        <dbReference type="ARBA" id="ARBA00023315"/>
    </source>
</evidence>
<keyword evidence="12" id="KW-0272">Extracellular matrix</keyword>
<dbReference type="InterPro" id="IPR023608">
    <property type="entry name" value="Transglutaminase_animal"/>
</dbReference>
<dbReference type="SMART" id="SM00460">
    <property type="entry name" value="TGc"/>
    <property type="match status" value="1"/>
</dbReference>
<dbReference type="PIRSF" id="PIRSF000459">
    <property type="entry name" value="TGM_EBP42"/>
    <property type="match status" value="1"/>
</dbReference>
<dbReference type="InterPro" id="IPR036985">
    <property type="entry name" value="Transglutaminase-like_sf"/>
</dbReference>
<evidence type="ECO:0000256" key="42">
    <source>
        <dbReference type="PIRSR" id="PIRSR000459-2"/>
    </source>
</evidence>
<comment type="catalytic activity">
    <reaction evidence="40">
        <text>L-glutaminyl-[protein] + dopamine = 5-dopaminyl-L-glutamyl-[protein] + NH4(+)</text>
        <dbReference type="Rhea" id="RHEA:66556"/>
        <dbReference type="Rhea" id="RHEA-COMP:10207"/>
        <dbReference type="Rhea" id="RHEA-COMP:17053"/>
        <dbReference type="ChEBI" id="CHEBI:28938"/>
        <dbReference type="ChEBI" id="CHEBI:30011"/>
        <dbReference type="ChEBI" id="CHEBI:59905"/>
        <dbReference type="ChEBI" id="CHEBI:167175"/>
    </reaction>
    <physiologicalReaction direction="left-to-right" evidence="40">
        <dbReference type="Rhea" id="RHEA:66557"/>
    </physiologicalReaction>
</comment>
<dbReference type="Pfam" id="PF00927">
    <property type="entry name" value="Transglut_C"/>
    <property type="match status" value="2"/>
</dbReference>
<dbReference type="GO" id="GO:0005886">
    <property type="term" value="C:plasma membrane"/>
    <property type="evidence" value="ECO:0007669"/>
    <property type="project" value="UniProtKB-SubCell"/>
</dbReference>
<evidence type="ECO:0000256" key="28">
    <source>
        <dbReference type="ARBA" id="ARBA00040561"/>
    </source>
</evidence>
<evidence type="ECO:0000256" key="32">
    <source>
        <dbReference type="ARBA" id="ARBA00042105"/>
    </source>
</evidence>
<evidence type="ECO:0000256" key="25">
    <source>
        <dbReference type="ARBA" id="ARBA00036377"/>
    </source>
</evidence>
<dbReference type="InterPro" id="IPR008958">
    <property type="entry name" value="Transglutaminase_C"/>
</dbReference>
<reference evidence="44 45" key="1">
    <citation type="submission" date="2024-09" db="EMBL/GenBank/DDBJ databases">
        <title>A chromosome-level genome assembly of Gray's grenadier anchovy, Coilia grayii.</title>
        <authorList>
            <person name="Fu Z."/>
        </authorList>
    </citation>
    <scope>NUCLEOTIDE SEQUENCE [LARGE SCALE GENOMIC DNA]</scope>
    <source>
        <strain evidence="44">G4</strain>
        <tissue evidence="44">Muscle</tissue>
    </source>
</reference>
<sequence length="683" mass="76186">MAEYLDLGSWDLCCASNNAEHHTELNGTERLIVRRGQSFTVHLLLRSGGYEAGKHSLSLVAETGPQPTEESCTRAVFCVSEEADEASWSATVSSPTSGTLALHVQPAPNAPIGRYTLILDQFGYRVTLGDFLLLFNPWCPRDAVYMDDEEALKEYVLSQDGIIFRGSYKYPIASAWEYGQYETGILDACLRILEVNPKCLRNPAEDCSARSNPVYVTRVISAMVNSNDRDYGVLTGKWQEPFEDGVSPMSWTSSVGILQQWHQSGCDSVRYGQCWVFAAVACTVARALGIPCRVITNYLSAHDTNQNLVIERYIDERGQPINRTRDSIWNYHCWVESWMKRSDLPDGYDGWQASDSTPQERSENVFCCGPVPLKAIKEGQLDRKYDAPFVFAEVNADVKTFMRRPDGSTDEVISSAFIGQKISTKSVGSDLREDITHLYKYPEGSEEERDAFKRAEHLNKLEQHKDVGLDVKIKVSPSMRKGCDFDVFAVAKNNTSSDKKCRLIFASRAASYSGILGKDCGFKDLLNVELPPGGERSVPLRLNYSKYCNSLTEDNLIRLLVLLVDRGTGDMILAIRNIVLENPEIKIRVLGEPKVNRKLAAEITLLNPLPVPLSGCCFRVEGANLTGGTSITERLPAVVEAGQEAKVKVYFTPTYWGLRKLLVEFDSDKLGHVQGYRNVIIGK</sequence>
<organism evidence="44 45">
    <name type="scientific">Coilia grayii</name>
    <name type="common">Gray's grenadier anchovy</name>
    <dbReference type="NCBI Taxonomy" id="363190"/>
    <lineage>
        <taxon>Eukaryota</taxon>
        <taxon>Metazoa</taxon>
        <taxon>Chordata</taxon>
        <taxon>Craniata</taxon>
        <taxon>Vertebrata</taxon>
        <taxon>Euteleostomi</taxon>
        <taxon>Actinopterygii</taxon>
        <taxon>Neopterygii</taxon>
        <taxon>Teleostei</taxon>
        <taxon>Clupei</taxon>
        <taxon>Clupeiformes</taxon>
        <taxon>Clupeoidei</taxon>
        <taxon>Engraulidae</taxon>
        <taxon>Coilinae</taxon>
        <taxon>Coilia</taxon>
    </lineage>
</organism>
<evidence type="ECO:0000256" key="31">
    <source>
        <dbReference type="ARBA" id="ARBA00042099"/>
    </source>
</evidence>
<evidence type="ECO:0000256" key="19">
    <source>
        <dbReference type="ARBA" id="ARBA00023128"/>
    </source>
</evidence>
<feature type="binding site" evidence="42">
    <location>
        <position position="395"/>
    </location>
    <ligand>
        <name>Ca(2+)</name>
        <dbReference type="ChEBI" id="CHEBI:29108"/>
    </ligand>
</feature>
<dbReference type="GO" id="GO:0007399">
    <property type="term" value="P:nervous system development"/>
    <property type="evidence" value="ECO:0007669"/>
    <property type="project" value="UniProtKB-ARBA"/>
</dbReference>
<keyword evidence="17" id="KW-0378">Hydrolase</keyword>
<evidence type="ECO:0000256" key="7">
    <source>
        <dbReference type="ARBA" id="ARBA00005968"/>
    </source>
</evidence>
<dbReference type="GO" id="GO:0005739">
    <property type="term" value="C:mitochondrion"/>
    <property type="evidence" value="ECO:0007669"/>
    <property type="project" value="UniProtKB-SubCell"/>
</dbReference>
<evidence type="ECO:0000256" key="17">
    <source>
        <dbReference type="ARBA" id="ARBA00022801"/>
    </source>
</evidence>
<keyword evidence="9" id="KW-1003">Cell membrane</keyword>
<dbReference type="Pfam" id="PF00868">
    <property type="entry name" value="Transglut_N"/>
    <property type="match status" value="1"/>
</dbReference>
<evidence type="ECO:0000256" key="41">
    <source>
        <dbReference type="PIRSR" id="PIRSR000459-1"/>
    </source>
</evidence>
<keyword evidence="13" id="KW-0645">Protease</keyword>
<evidence type="ECO:0000256" key="15">
    <source>
        <dbReference type="ARBA" id="ARBA00022723"/>
    </source>
</evidence>
<evidence type="ECO:0000256" key="27">
    <source>
        <dbReference type="ARBA" id="ARBA00039019"/>
    </source>
</evidence>
<comment type="catalytic activity">
    <reaction evidence="38">
        <text>L-glutaminyl-[protein] + histamine = 5-histaminyl-L-glutamyl-[protein] + NH4(+)</text>
        <dbReference type="Rhea" id="RHEA:66564"/>
        <dbReference type="Rhea" id="RHEA-COMP:10207"/>
        <dbReference type="Rhea" id="RHEA-COMP:17056"/>
        <dbReference type="ChEBI" id="CHEBI:28938"/>
        <dbReference type="ChEBI" id="CHEBI:30011"/>
        <dbReference type="ChEBI" id="CHEBI:58432"/>
        <dbReference type="ChEBI" id="CHEBI:167179"/>
    </reaction>
    <physiologicalReaction direction="left-to-right" evidence="38">
        <dbReference type="Rhea" id="RHEA:66565"/>
    </physiologicalReaction>
</comment>
<dbReference type="GO" id="GO:0003810">
    <property type="term" value="F:protein-glutamine gamma-glutamyltransferase activity"/>
    <property type="evidence" value="ECO:0007669"/>
    <property type="project" value="UniProtKB-EC"/>
</dbReference>
<evidence type="ECO:0000256" key="18">
    <source>
        <dbReference type="ARBA" id="ARBA00022837"/>
    </source>
</evidence>
<evidence type="ECO:0000256" key="13">
    <source>
        <dbReference type="ARBA" id="ARBA00022670"/>
    </source>
</evidence>
<comment type="catalytic activity">
    <reaction evidence="26">
        <text>L-glutaminyl-[protein] + L-lysyl-[protein] = [protein]-L-lysyl-N(6)-5-L-glutamyl-[protein] + NH4(+)</text>
        <dbReference type="Rhea" id="RHEA:54816"/>
        <dbReference type="Rhea" id="RHEA-COMP:9752"/>
        <dbReference type="Rhea" id="RHEA-COMP:10207"/>
        <dbReference type="Rhea" id="RHEA-COMP:14005"/>
        <dbReference type="ChEBI" id="CHEBI:28938"/>
        <dbReference type="ChEBI" id="CHEBI:29969"/>
        <dbReference type="ChEBI" id="CHEBI:30011"/>
        <dbReference type="ChEBI" id="CHEBI:138370"/>
        <dbReference type="EC" id="2.3.2.13"/>
    </reaction>
    <physiologicalReaction direction="left-to-right" evidence="26">
        <dbReference type="Rhea" id="RHEA:54817"/>
    </physiologicalReaction>
</comment>
<dbReference type="Proteomes" id="UP001591681">
    <property type="component" value="Unassembled WGS sequence"/>
</dbReference>
<keyword evidence="20" id="KW-0342">GTP-binding</keyword>
<dbReference type="Pfam" id="PF01841">
    <property type="entry name" value="Transglut_core"/>
    <property type="match status" value="1"/>
</dbReference>
<evidence type="ECO:0000256" key="24">
    <source>
        <dbReference type="ARBA" id="ARBA00024222"/>
    </source>
</evidence>
<dbReference type="InterPro" id="IPR002931">
    <property type="entry name" value="Transglutaminase-like"/>
</dbReference>
<evidence type="ECO:0000256" key="10">
    <source>
        <dbReference type="ARBA" id="ARBA00022490"/>
    </source>
</evidence>
<comment type="similarity">
    <text evidence="7">Belongs to the transglutaminase superfamily. Transglutaminase family.</text>
</comment>
<evidence type="ECO:0000256" key="11">
    <source>
        <dbReference type="ARBA" id="ARBA00022525"/>
    </source>
</evidence>
<dbReference type="SUPFAM" id="SSF81296">
    <property type="entry name" value="E set domains"/>
    <property type="match status" value="1"/>
</dbReference>
<dbReference type="PANTHER" id="PTHR11590:SF6">
    <property type="entry name" value="PROTEIN-GLUTAMINE GAMMA-GLUTAMYLTRANSFERASE 2"/>
    <property type="match status" value="1"/>
</dbReference>
<keyword evidence="18 42" id="KW-0106">Calcium</keyword>
<comment type="subcellular location">
    <subcellularLocation>
        <location evidence="3">Cell membrane</location>
    </subcellularLocation>
    <subcellularLocation>
        <location evidence="4">Chromosome</location>
    </subcellularLocation>
    <subcellularLocation>
        <location evidence="6">Cytoplasm</location>
        <location evidence="6">Cytosol</location>
    </subcellularLocation>
    <subcellularLocation>
        <location evidence="2">Mitochondrion</location>
    </subcellularLocation>
    <subcellularLocation>
        <location evidence="1">Nucleus</location>
    </subcellularLocation>
    <subcellularLocation>
        <location evidence="5">Secreted</location>
        <location evidence="5">Extracellular space</location>
        <location evidence="5">Extracellular matrix</location>
    </subcellularLocation>
</comment>
<dbReference type="GO" id="GO:0050568">
    <property type="term" value="F:protein-glutamine glutaminase activity"/>
    <property type="evidence" value="ECO:0007669"/>
    <property type="project" value="UniProtKB-EC"/>
</dbReference>
<evidence type="ECO:0000256" key="2">
    <source>
        <dbReference type="ARBA" id="ARBA00004173"/>
    </source>
</evidence>
<evidence type="ECO:0000256" key="35">
    <source>
        <dbReference type="ARBA" id="ARBA00043104"/>
    </source>
</evidence>
<dbReference type="SUPFAM" id="SSF54001">
    <property type="entry name" value="Cysteine proteinases"/>
    <property type="match status" value="1"/>
</dbReference>
<keyword evidence="14" id="KW-0808">Transferase</keyword>
<feature type="binding site" evidence="42">
    <location>
        <position position="397"/>
    </location>
    <ligand>
        <name>Ca(2+)</name>
        <dbReference type="ChEBI" id="CHEBI:29108"/>
    </ligand>
</feature>
<keyword evidence="45" id="KW-1185">Reference proteome</keyword>
<accession>A0ABD1JG80</accession>
<evidence type="ECO:0000256" key="14">
    <source>
        <dbReference type="ARBA" id="ARBA00022679"/>
    </source>
</evidence>
<dbReference type="InterPro" id="IPR038765">
    <property type="entry name" value="Papain-like_cys_pep_sf"/>
</dbReference>
<dbReference type="InterPro" id="IPR036238">
    <property type="entry name" value="Transglutaminase_C_sf"/>
</dbReference>
<dbReference type="EMBL" id="JBHFQA010000015">
    <property type="protein sequence ID" value="KAL2086164.1"/>
    <property type="molecule type" value="Genomic_DNA"/>
</dbReference>
<dbReference type="FunFam" id="2.60.40.10:FF:000090">
    <property type="entry name" value="Protein-glutamine gamma-glutamyltransferase 2"/>
    <property type="match status" value="1"/>
</dbReference>
<evidence type="ECO:0000256" key="8">
    <source>
        <dbReference type="ARBA" id="ARBA00022454"/>
    </source>
</evidence>
<comment type="caution">
    <text evidence="44">The sequence shown here is derived from an EMBL/GenBank/DDBJ whole genome shotgun (WGS) entry which is preliminary data.</text>
</comment>
<keyword evidence="11" id="KW-0964">Secreted</keyword>
<protein>
    <recommendedName>
        <fullName evidence="28">Protein-glutamine gamma-glutamyltransferase 2</fullName>
        <ecNumber evidence="24">2.3.2.13</ecNumber>
        <ecNumber evidence="27">3.5.1.44</ecNumber>
    </recommendedName>
    <alternativeName>
        <fullName evidence="31">Isopeptidase TGM2</fullName>
    </alternativeName>
    <alternativeName>
        <fullName evidence="33">Protein-glutamine deamidase TGM2</fullName>
    </alternativeName>
    <alternativeName>
        <fullName evidence="32">Protein-glutamine dopaminyltransferase TGM2</fullName>
    </alternativeName>
    <alternativeName>
        <fullName evidence="35">Protein-glutamine histaminyltransferase TGM2</fullName>
    </alternativeName>
    <alternativeName>
        <fullName evidence="36">Protein-glutamine noradrenalinyltransferase TGM2</fullName>
    </alternativeName>
    <alternativeName>
        <fullName evidence="34">Protein-glutamine serotonyltransferase TGM2</fullName>
    </alternativeName>
    <alternativeName>
        <fullName evidence="30">Tissue transglutaminase</fullName>
    </alternativeName>
    <alternativeName>
        <fullName evidence="29">Transglutaminase-2</fullName>
    </alternativeName>
</protein>
<evidence type="ECO:0000256" key="38">
    <source>
        <dbReference type="ARBA" id="ARBA00047876"/>
    </source>
</evidence>
<evidence type="ECO:0000256" key="33">
    <source>
        <dbReference type="ARBA" id="ARBA00042239"/>
    </source>
</evidence>
<dbReference type="Gene3D" id="2.60.40.10">
    <property type="entry name" value="Immunoglobulins"/>
    <property type="match status" value="3"/>
</dbReference>
<evidence type="ECO:0000256" key="36">
    <source>
        <dbReference type="ARBA" id="ARBA00043138"/>
    </source>
</evidence>
<feature type="domain" description="Transglutaminase-like" evidence="43">
    <location>
        <begin position="266"/>
        <end position="358"/>
    </location>
</feature>
<evidence type="ECO:0000256" key="21">
    <source>
        <dbReference type="ARBA" id="ARBA00023136"/>
    </source>
</evidence>
<evidence type="ECO:0000256" key="9">
    <source>
        <dbReference type="ARBA" id="ARBA00022475"/>
    </source>
</evidence>
<gene>
    <name evidence="44" type="ORF">ACEWY4_017223</name>
</gene>
<feature type="active site" evidence="41">
    <location>
        <position position="274"/>
    </location>
</feature>
<keyword evidence="21" id="KW-0472">Membrane</keyword>
<keyword evidence="22" id="KW-0539">Nucleus</keyword>
<evidence type="ECO:0000256" key="30">
    <source>
        <dbReference type="ARBA" id="ARBA00041677"/>
    </source>
</evidence>
<dbReference type="EC" id="2.3.2.13" evidence="24"/>
<keyword evidence="16" id="KW-0547">Nucleotide-binding</keyword>
<dbReference type="GO" id="GO:0046872">
    <property type="term" value="F:metal ion binding"/>
    <property type="evidence" value="ECO:0007669"/>
    <property type="project" value="UniProtKB-KW"/>
</dbReference>
<evidence type="ECO:0000259" key="43">
    <source>
        <dbReference type="SMART" id="SM00460"/>
    </source>
</evidence>
<evidence type="ECO:0000256" key="16">
    <source>
        <dbReference type="ARBA" id="ARBA00022741"/>
    </source>
</evidence>
<keyword evidence="19" id="KW-0496">Mitochondrion</keyword>
<evidence type="ECO:0000256" key="5">
    <source>
        <dbReference type="ARBA" id="ARBA00004498"/>
    </source>
</evidence>
<comment type="cofactor">
    <cofactor evidence="42">
        <name>Ca(2+)</name>
        <dbReference type="ChEBI" id="CHEBI:29108"/>
    </cofactor>
    <text evidence="42">Binds 1 Ca(2+) ion per subunit.</text>
</comment>
<evidence type="ECO:0000256" key="26">
    <source>
        <dbReference type="ARBA" id="ARBA00036876"/>
    </source>
</evidence>
<feature type="active site" evidence="41">
    <location>
        <position position="332"/>
    </location>
</feature>
<dbReference type="GO" id="GO:0005829">
    <property type="term" value="C:cytosol"/>
    <property type="evidence" value="ECO:0007669"/>
    <property type="project" value="UniProtKB-SubCell"/>
</dbReference>
<comment type="catalytic activity">
    <reaction evidence="39">
        <text>L-glutaminyl-[protein] + (R)-noradrenaline = 5-(R)-noradrenalinyl-L-glutamyl-[protein] + NH4(+)</text>
        <dbReference type="Rhea" id="RHEA:66560"/>
        <dbReference type="Rhea" id="RHEA-COMP:10207"/>
        <dbReference type="Rhea" id="RHEA-COMP:17054"/>
        <dbReference type="ChEBI" id="CHEBI:28938"/>
        <dbReference type="ChEBI" id="CHEBI:30011"/>
        <dbReference type="ChEBI" id="CHEBI:72587"/>
        <dbReference type="ChEBI" id="CHEBI:167178"/>
    </reaction>
    <physiologicalReaction direction="left-to-right" evidence="39">
        <dbReference type="Rhea" id="RHEA:66561"/>
    </physiologicalReaction>
</comment>
<name>A0ABD1JG80_9TELE</name>
<comment type="catalytic activity">
    <reaction evidence="25">
        <text>L-glutaminyl-[protein] + serotonin = 5-serotonyl-L-glutamyl-[protein] + NH4(+)</text>
        <dbReference type="Rhea" id="RHEA:66552"/>
        <dbReference type="Rhea" id="RHEA-COMP:10207"/>
        <dbReference type="Rhea" id="RHEA-COMP:17052"/>
        <dbReference type="ChEBI" id="CHEBI:28938"/>
        <dbReference type="ChEBI" id="CHEBI:30011"/>
        <dbReference type="ChEBI" id="CHEBI:167174"/>
        <dbReference type="ChEBI" id="CHEBI:350546"/>
    </reaction>
    <physiologicalReaction direction="left-to-right" evidence="25">
        <dbReference type="Rhea" id="RHEA:66553"/>
    </physiologicalReaction>
</comment>
<evidence type="ECO:0000256" key="1">
    <source>
        <dbReference type="ARBA" id="ARBA00004123"/>
    </source>
</evidence>
<dbReference type="GO" id="GO:0008233">
    <property type="term" value="F:peptidase activity"/>
    <property type="evidence" value="ECO:0007669"/>
    <property type="project" value="UniProtKB-KW"/>
</dbReference>
<evidence type="ECO:0000256" key="29">
    <source>
        <dbReference type="ARBA" id="ARBA00041650"/>
    </source>
</evidence>
<keyword evidence="8" id="KW-0158">Chromosome</keyword>
<evidence type="ECO:0000313" key="44">
    <source>
        <dbReference type="EMBL" id="KAL2086164.1"/>
    </source>
</evidence>
<dbReference type="GO" id="GO:0005634">
    <property type="term" value="C:nucleus"/>
    <property type="evidence" value="ECO:0007669"/>
    <property type="project" value="UniProtKB-SubCell"/>
</dbReference>
<feature type="binding site" evidence="42">
    <location>
        <position position="443"/>
    </location>
    <ligand>
        <name>Ca(2+)</name>
        <dbReference type="ChEBI" id="CHEBI:29108"/>
    </ligand>
</feature>
<dbReference type="Gene3D" id="3.90.260.10">
    <property type="entry name" value="Transglutaminase-like"/>
    <property type="match status" value="1"/>
</dbReference>
<keyword evidence="10" id="KW-0963">Cytoplasm</keyword>
<dbReference type="FunFam" id="3.90.260.10:FF:000001">
    <property type="entry name" value="Protein-glutamine gamma-glutamyltransferase 2"/>
    <property type="match status" value="1"/>
</dbReference>
<evidence type="ECO:0000256" key="34">
    <source>
        <dbReference type="ARBA" id="ARBA00042912"/>
    </source>
</evidence>
<dbReference type="FunFam" id="2.60.40.10:FF:000278">
    <property type="entry name" value="Protein-glutamine gamma-glutamyltransferase 2"/>
    <property type="match status" value="1"/>
</dbReference>
<evidence type="ECO:0000256" key="37">
    <source>
        <dbReference type="ARBA" id="ARBA00047868"/>
    </source>
</evidence>
<dbReference type="InterPro" id="IPR013783">
    <property type="entry name" value="Ig-like_fold"/>
</dbReference>
<dbReference type="AlphaFoldDB" id="A0ABD1JG80"/>
<proteinExistence type="inferred from homology"/>
<evidence type="ECO:0000256" key="22">
    <source>
        <dbReference type="ARBA" id="ARBA00023242"/>
    </source>
</evidence>
<feature type="active site" evidence="41">
    <location>
        <position position="355"/>
    </location>
</feature>
<keyword evidence="23" id="KW-0012">Acyltransferase</keyword>
<dbReference type="SUPFAM" id="SSF49309">
    <property type="entry name" value="Transglutaminase, two C-terminal domains"/>
    <property type="match status" value="2"/>
</dbReference>
<evidence type="ECO:0000256" key="40">
    <source>
        <dbReference type="ARBA" id="ARBA00048365"/>
    </source>
</evidence>
<dbReference type="GO" id="GO:0005525">
    <property type="term" value="F:GTP binding"/>
    <property type="evidence" value="ECO:0007669"/>
    <property type="project" value="UniProtKB-KW"/>
</dbReference>
<evidence type="ECO:0000256" key="12">
    <source>
        <dbReference type="ARBA" id="ARBA00022530"/>
    </source>
</evidence>
<evidence type="ECO:0000256" key="4">
    <source>
        <dbReference type="ARBA" id="ARBA00004286"/>
    </source>
</evidence>
<evidence type="ECO:0000313" key="45">
    <source>
        <dbReference type="Proteomes" id="UP001591681"/>
    </source>
</evidence>
<keyword evidence="15 42" id="KW-0479">Metal-binding</keyword>
<feature type="binding site" evidence="42">
    <location>
        <position position="448"/>
    </location>
    <ligand>
        <name>Ca(2+)</name>
        <dbReference type="ChEBI" id="CHEBI:29108"/>
    </ligand>
</feature>
<comment type="catalytic activity">
    <reaction evidence="37">
        <text>L-glutaminyl-[protein] + H2O = L-glutamyl-[protein] + NH4(+)</text>
        <dbReference type="Rhea" id="RHEA:16441"/>
        <dbReference type="Rhea" id="RHEA-COMP:10207"/>
        <dbReference type="Rhea" id="RHEA-COMP:10208"/>
        <dbReference type="ChEBI" id="CHEBI:15377"/>
        <dbReference type="ChEBI" id="CHEBI:28938"/>
        <dbReference type="ChEBI" id="CHEBI:29973"/>
        <dbReference type="ChEBI" id="CHEBI:30011"/>
        <dbReference type="EC" id="3.5.1.44"/>
    </reaction>
    <physiologicalReaction direction="left-to-right" evidence="37">
        <dbReference type="Rhea" id="RHEA:16442"/>
    </physiologicalReaction>
</comment>
<evidence type="ECO:0000256" key="6">
    <source>
        <dbReference type="ARBA" id="ARBA00004514"/>
    </source>
</evidence>
<evidence type="ECO:0000256" key="3">
    <source>
        <dbReference type="ARBA" id="ARBA00004236"/>
    </source>
</evidence>
<dbReference type="PANTHER" id="PTHR11590">
    <property type="entry name" value="PROTEIN-GLUTAMINE GAMMA-GLUTAMYLTRANSFERASE"/>
    <property type="match status" value="1"/>
</dbReference>
<dbReference type="InterPro" id="IPR014756">
    <property type="entry name" value="Ig_E-set"/>
</dbReference>
<dbReference type="InterPro" id="IPR001102">
    <property type="entry name" value="Transglutaminase_N"/>
</dbReference>
<evidence type="ECO:0000256" key="20">
    <source>
        <dbReference type="ARBA" id="ARBA00023134"/>
    </source>
</evidence>
<dbReference type="InterPro" id="IPR050779">
    <property type="entry name" value="Transglutaminase"/>
</dbReference>
<evidence type="ECO:0000256" key="39">
    <source>
        <dbReference type="ARBA" id="ARBA00048230"/>
    </source>
</evidence>